<evidence type="ECO:0000256" key="1">
    <source>
        <dbReference type="SAM" id="Phobius"/>
    </source>
</evidence>
<feature type="transmembrane region" description="Helical" evidence="1">
    <location>
        <begin position="28"/>
        <end position="49"/>
    </location>
</feature>
<dbReference type="RefSeq" id="WP_110935134.1">
    <property type="nucleotide sequence ID" value="NZ_KZ614146.1"/>
</dbReference>
<dbReference type="EMBL" id="PDOE01000003">
    <property type="protein sequence ID" value="RKL67704.1"/>
    <property type="molecule type" value="Genomic_DNA"/>
</dbReference>
<reference evidence="2 3" key="1">
    <citation type="submission" date="2017-10" db="EMBL/GenBank/DDBJ databases">
        <title>Bacillus sp. nov., a halophilic bacterium isolated from a Keqin Lake.</title>
        <authorList>
            <person name="Wang H."/>
        </authorList>
    </citation>
    <scope>NUCLEOTIDE SEQUENCE [LARGE SCALE GENOMIC DNA]</scope>
    <source>
        <strain evidence="2 3">KCTC 13187</strain>
    </source>
</reference>
<keyword evidence="1" id="KW-0472">Membrane</keyword>
<keyword evidence="1" id="KW-1133">Transmembrane helix</keyword>
<dbReference type="Proteomes" id="UP000281498">
    <property type="component" value="Unassembled WGS sequence"/>
</dbReference>
<name>A0A3A9K3Q1_9BACI</name>
<evidence type="ECO:0000313" key="2">
    <source>
        <dbReference type="EMBL" id="RKL67704.1"/>
    </source>
</evidence>
<accession>A0A3A9K3Q1</accession>
<dbReference type="AlphaFoldDB" id="A0A3A9K3Q1"/>
<sequence length="201" mass="22886">MRIFLIWFLTIISFGTGAYVFFNGGNGMSFGLLWVIAFIHPLTMLLLNIQLHVMPKMRKIKVYYLRYKKGFENIFLALTFVLLIIHINVILKVFGYDINLLQLVPICVGLVLITTANTLPRFVVEKGDKQKISVLWSNYWNSVIRPISVLLFIGGIAIFLTVFLPDANMIFGFFVVLSVVIACMIYQSSKIIQRVINGNEG</sequence>
<comment type="caution">
    <text evidence="2">The sequence shown here is derived from an EMBL/GenBank/DDBJ whole genome shotgun (WGS) entry which is preliminary data.</text>
</comment>
<dbReference type="OrthoDB" id="2866591at2"/>
<organism evidence="2 3">
    <name type="scientific">Salipaludibacillus neizhouensis</name>
    <dbReference type="NCBI Taxonomy" id="885475"/>
    <lineage>
        <taxon>Bacteria</taxon>
        <taxon>Bacillati</taxon>
        <taxon>Bacillota</taxon>
        <taxon>Bacilli</taxon>
        <taxon>Bacillales</taxon>
        <taxon>Bacillaceae</taxon>
    </lineage>
</organism>
<protein>
    <submittedName>
        <fullName evidence="2">Uncharacterized protein</fullName>
    </submittedName>
</protein>
<evidence type="ECO:0000313" key="3">
    <source>
        <dbReference type="Proteomes" id="UP000281498"/>
    </source>
</evidence>
<feature type="transmembrane region" description="Helical" evidence="1">
    <location>
        <begin position="70"/>
        <end position="91"/>
    </location>
</feature>
<feature type="transmembrane region" description="Helical" evidence="1">
    <location>
        <begin position="169"/>
        <end position="186"/>
    </location>
</feature>
<proteinExistence type="predicted"/>
<gene>
    <name evidence="2" type="ORF">CR203_10170</name>
</gene>
<feature type="transmembrane region" description="Helical" evidence="1">
    <location>
        <begin position="103"/>
        <end position="123"/>
    </location>
</feature>
<keyword evidence="1" id="KW-0812">Transmembrane</keyword>
<keyword evidence="3" id="KW-1185">Reference proteome</keyword>
<feature type="transmembrane region" description="Helical" evidence="1">
    <location>
        <begin position="143"/>
        <end position="163"/>
    </location>
</feature>